<dbReference type="InterPro" id="IPR045851">
    <property type="entry name" value="AMP-bd_C_sf"/>
</dbReference>
<dbReference type="InterPro" id="IPR025110">
    <property type="entry name" value="AMP-bd_C"/>
</dbReference>
<dbReference type="PANTHER" id="PTHR45527:SF1">
    <property type="entry name" value="FATTY ACID SYNTHASE"/>
    <property type="match status" value="1"/>
</dbReference>
<evidence type="ECO:0008006" key="6">
    <source>
        <dbReference type="Google" id="ProtNLM"/>
    </source>
</evidence>
<evidence type="ECO:0000313" key="5">
    <source>
        <dbReference type="Proteomes" id="UP001500058"/>
    </source>
</evidence>
<evidence type="ECO:0000313" key="4">
    <source>
        <dbReference type="EMBL" id="GAA2409578.1"/>
    </source>
</evidence>
<accession>A0ABN3INQ5</accession>
<name>A0ABN3INQ5_9ACTN</name>
<feature type="region of interest" description="Disordered" evidence="1">
    <location>
        <begin position="463"/>
        <end position="498"/>
    </location>
</feature>
<evidence type="ECO:0000259" key="2">
    <source>
        <dbReference type="Pfam" id="PF00501"/>
    </source>
</evidence>
<dbReference type="Gene3D" id="3.40.50.12780">
    <property type="entry name" value="N-terminal domain of ligase-like"/>
    <property type="match status" value="1"/>
</dbReference>
<proteinExistence type="predicted"/>
<dbReference type="InterPro" id="IPR020845">
    <property type="entry name" value="AMP-binding_CS"/>
</dbReference>
<sequence>MTETAQVCRAYAVAGGLDTRALRAAWREATARYAAPGRGPFGFADLGGVPDPGPWESAGRLWADPDLLSFPAACGPAARLVVARPAGGAHLVMLAVNRAFAARHSLASLVGGLGAAYAAVGAGRSGEFAGADFDWSADLSPSLGALCSREGAAPPDVLLAAYCCLVGRHTGEDRPTVGVPGPDGGHRVVRADLSGRPSFRELVVRTAAARRAGAAADRAARYDALLSVESPAEPVLGLTGARVHRLRTDDGVPDADLALTVRCSASLLAGRLEYRTAPFDAAAASGTLGQLRTLLRAALDAPGTPVDALPLETPGQLRAAAREADRTAAGAWSGRPVHDRVRAVARTRPDALAIDGGGAGVTYRELCEEAGAVARGLRALGVAEGEPVALLLPNGPRRAAALLGAFRAGAHAVCVGTALSGDRGRAVLSDLRPRCLLAASPAGDSPLVSWFRGELGGHVLDLDVPRDVLPDPESPDRAAPGAGGSAPPAPDGPGEAGPADRWAYIAYTSGSTGLPKGIPQTHRTLGQFVEWFAAEFGMGPGSRVAQWSAPGYDAGLVELFAALTAGATLCPVPDRIRAHPGKLADWLRTERITHLQTVPSFARQLLAAVRDAGPRRPSSLNHLLLAGEALPGELAGDLREALPGVRLVNLYGATETILATWHEVDGPVRGAVPIGRPIPGRQVLVLDEHGRPCPAGVTGRIVVCGPHVTPGYVGTDRPGDAFRPLAGPPESGVAGGPCHRTGDLGRRRWDGLLEFAGRGDSRVKILGTRLELTDIETALVADETVADCAVVACPGADGLVTRLVAYVVPRRSPDRGPASGARAWRAGLRRWFGRALPPVSFVTVEELPRNPGGKVDRRALADLAPSPH</sequence>
<feature type="domain" description="AMP-dependent synthetase/ligase" evidence="2">
    <location>
        <begin position="343"/>
        <end position="712"/>
    </location>
</feature>
<feature type="domain" description="AMP-binding enzyme C-terminal" evidence="3">
    <location>
        <begin position="775"/>
        <end position="854"/>
    </location>
</feature>
<dbReference type="Pfam" id="PF00501">
    <property type="entry name" value="AMP-binding"/>
    <property type="match status" value="1"/>
</dbReference>
<dbReference type="Pfam" id="PF13193">
    <property type="entry name" value="AMP-binding_C"/>
    <property type="match status" value="1"/>
</dbReference>
<evidence type="ECO:0000256" key="1">
    <source>
        <dbReference type="SAM" id="MobiDB-lite"/>
    </source>
</evidence>
<dbReference type="SUPFAM" id="SSF56801">
    <property type="entry name" value="Acetyl-CoA synthetase-like"/>
    <property type="match status" value="1"/>
</dbReference>
<dbReference type="RefSeq" id="WP_344632691.1">
    <property type="nucleotide sequence ID" value="NZ_BAAATJ010000022.1"/>
</dbReference>
<protein>
    <recommendedName>
        <fullName evidence="6">Amino acid adenylation domain-containing protein</fullName>
    </recommendedName>
</protein>
<dbReference type="PANTHER" id="PTHR45527">
    <property type="entry name" value="NONRIBOSOMAL PEPTIDE SYNTHETASE"/>
    <property type="match status" value="1"/>
</dbReference>
<dbReference type="EMBL" id="BAAATJ010000022">
    <property type="protein sequence ID" value="GAA2409578.1"/>
    <property type="molecule type" value="Genomic_DNA"/>
</dbReference>
<dbReference type="PROSITE" id="PS00455">
    <property type="entry name" value="AMP_BINDING"/>
    <property type="match status" value="1"/>
</dbReference>
<dbReference type="InterPro" id="IPR000873">
    <property type="entry name" value="AMP-dep_synth/lig_dom"/>
</dbReference>
<gene>
    <name evidence="4" type="ORF">GCM10010420_42550</name>
</gene>
<organism evidence="4 5">
    <name type="scientific">Streptomyces glaucosporus</name>
    <dbReference type="NCBI Taxonomy" id="284044"/>
    <lineage>
        <taxon>Bacteria</taxon>
        <taxon>Bacillati</taxon>
        <taxon>Actinomycetota</taxon>
        <taxon>Actinomycetes</taxon>
        <taxon>Kitasatosporales</taxon>
        <taxon>Streptomycetaceae</taxon>
        <taxon>Streptomyces</taxon>
    </lineage>
</organism>
<dbReference type="Proteomes" id="UP001500058">
    <property type="component" value="Unassembled WGS sequence"/>
</dbReference>
<dbReference type="SUPFAM" id="SSF52777">
    <property type="entry name" value="CoA-dependent acyltransferases"/>
    <property type="match status" value="2"/>
</dbReference>
<comment type="caution">
    <text evidence="4">The sequence shown here is derived from an EMBL/GenBank/DDBJ whole genome shotgun (WGS) entry which is preliminary data.</text>
</comment>
<dbReference type="Gene3D" id="3.30.559.30">
    <property type="entry name" value="Nonribosomal peptide synthetase, condensation domain"/>
    <property type="match status" value="1"/>
</dbReference>
<dbReference type="Gene3D" id="3.30.300.30">
    <property type="match status" value="1"/>
</dbReference>
<reference evidence="4 5" key="1">
    <citation type="journal article" date="2019" name="Int. J. Syst. Evol. Microbiol.">
        <title>The Global Catalogue of Microorganisms (GCM) 10K type strain sequencing project: providing services to taxonomists for standard genome sequencing and annotation.</title>
        <authorList>
            <consortium name="The Broad Institute Genomics Platform"/>
            <consortium name="The Broad Institute Genome Sequencing Center for Infectious Disease"/>
            <person name="Wu L."/>
            <person name="Ma J."/>
        </authorList>
    </citation>
    <scope>NUCLEOTIDE SEQUENCE [LARGE SCALE GENOMIC DNA]</scope>
    <source>
        <strain evidence="4 5">JCM 6921</strain>
    </source>
</reference>
<evidence type="ECO:0000259" key="3">
    <source>
        <dbReference type="Pfam" id="PF13193"/>
    </source>
</evidence>
<dbReference type="InterPro" id="IPR042099">
    <property type="entry name" value="ANL_N_sf"/>
</dbReference>
<dbReference type="CDD" id="cd05930">
    <property type="entry name" value="A_NRPS"/>
    <property type="match status" value="1"/>
</dbReference>
<keyword evidence="5" id="KW-1185">Reference proteome</keyword>